<dbReference type="Proteomes" id="UP000828390">
    <property type="component" value="Unassembled WGS sequence"/>
</dbReference>
<dbReference type="AlphaFoldDB" id="A0A9D4C1J6"/>
<dbReference type="EMBL" id="JAIWYP010000013">
    <property type="protein sequence ID" value="KAH3715479.1"/>
    <property type="molecule type" value="Genomic_DNA"/>
</dbReference>
<reference evidence="2" key="2">
    <citation type="submission" date="2020-11" db="EMBL/GenBank/DDBJ databases">
        <authorList>
            <person name="McCartney M.A."/>
            <person name="Auch B."/>
            <person name="Kono T."/>
            <person name="Mallez S."/>
            <person name="Becker A."/>
            <person name="Gohl D.M."/>
            <person name="Silverstein K.A.T."/>
            <person name="Koren S."/>
            <person name="Bechman K.B."/>
            <person name="Herman A."/>
            <person name="Abrahante J.E."/>
            <person name="Garbe J."/>
        </authorList>
    </citation>
    <scope>NUCLEOTIDE SEQUENCE</scope>
    <source>
        <strain evidence="2">Duluth1</strain>
        <tissue evidence="2">Whole animal</tissue>
    </source>
</reference>
<evidence type="ECO:0000313" key="3">
    <source>
        <dbReference type="Proteomes" id="UP000828390"/>
    </source>
</evidence>
<feature type="signal peptide" evidence="1">
    <location>
        <begin position="1"/>
        <end position="18"/>
    </location>
</feature>
<accession>A0A9D4C1J6</accession>
<evidence type="ECO:0000313" key="2">
    <source>
        <dbReference type="EMBL" id="KAH3715479.1"/>
    </source>
</evidence>
<feature type="chain" id="PRO_5039328832" evidence="1">
    <location>
        <begin position="19"/>
        <end position="131"/>
    </location>
</feature>
<sequence>MTALVWVSCAMLLAVVFAANTHPHGEQTETDSIHFYYDPQMHLLVSTTRATCYMVRLTREESDHVHTNAGMEDLELRMMREWMGILTETKVYHDDASLPQNVRHWCGQHDIFLLERNVTYSSSTPPSAISG</sequence>
<keyword evidence="1" id="KW-0732">Signal</keyword>
<gene>
    <name evidence="2" type="ORF">DPMN_058190</name>
</gene>
<name>A0A9D4C1J6_DREPO</name>
<dbReference type="OrthoDB" id="6040503at2759"/>
<proteinExistence type="predicted"/>
<reference evidence="2" key="1">
    <citation type="journal article" date="2019" name="bioRxiv">
        <title>The Genome of the Zebra Mussel, Dreissena polymorpha: A Resource for Invasive Species Research.</title>
        <authorList>
            <person name="McCartney M.A."/>
            <person name="Auch B."/>
            <person name="Kono T."/>
            <person name="Mallez S."/>
            <person name="Zhang Y."/>
            <person name="Obille A."/>
            <person name="Becker A."/>
            <person name="Abrahante J.E."/>
            <person name="Garbe J."/>
            <person name="Badalamenti J.P."/>
            <person name="Herman A."/>
            <person name="Mangelson H."/>
            <person name="Liachko I."/>
            <person name="Sullivan S."/>
            <person name="Sone E.D."/>
            <person name="Koren S."/>
            <person name="Silverstein K.A.T."/>
            <person name="Beckman K.B."/>
            <person name="Gohl D.M."/>
        </authorList>
    </citation>
    <scope>NUCLEOTIDE SEQUENCE</scope>
    <source>
        <strain evidence="2">Duluth1</strain>
        <tissue evidence="2">Whole animal</tissue>
    </source>
</reference>
<comment type="caution">
    <text evidence="2">The sequence shown here is derived from an EMBL/GenBank/DDBJ whole genome shotgun (WGS) entry which is preliminary data.</text>
</comment>
<protein>
    <submittedName>
        <fullName evidence="2">Uncharacterized protein</fullName>
    </submittedName>
</protein>
<evidence type="ECO:0000256" key="1">
    <source>
        <dbReference type="SAM" id="SignalP"/>
    </source>
</evidence>
<keyword evidence="3" id="KW-1185">Reference proteome</keyword>
<organism evidence="2 3">
    <name type="scientific">Dreissena polymorpha</name>
    <name type="common">Zebra mussel</name>
    <name type="synonym">Mytilus polymorpha</name>
    <dbReference type="NCBI Taxonomy" id="45954"/>
    <lineage>
        <taxon>Eukaryota</taxon>
        <taxon>Metazoa</taxon>
        <taxon>Spiralia</taxon>
        <taxon>Lophotrochozoa</taxon>
        <taxon>Mollusca</taxon>
        <taxon>Bivalvia</taxon>
        <taxon>Autobranchia</taxon>
        <taxon>Heteroconchia</taxon>
        <taxon>Euheterodonta</taxon>
        <taxon>Imparidentia</taxon>
        <taxon>Neoheterodontei</taxon>
        <taxon>Myida</taxon>
        <taxon>Dreissenoidea</taxon>
        <taxon>Dreissenidae</taxon>
        <taxon>Dreissena</taxon>
    </lineage>
</organism>